<keyword evidence="2" id="KW-0413">Isomerase</keyword>
<protein>
    <submittedName>
        <fullName evidence="2">Sugar phosphate isomerase/epimerase</fullName>
    </submittedName>
</protein>
<dbReference type="PANTHER" id="PTHR12110">
    <property type="entry name" value="HYDROXYPYRUVATE ISOMERASE"/>
    <property type="match status" value="1"/>
</dbReference>
<evidence type="ECO:0000259" key="1">
    <source>
        <dbReference type="Pfam" id="PF01261"/>
    </source>
</evidence>
<name>A0A238XDQ1_9ACTN</name>
<reference evidence="3" key="1">
    <citation type="submission" date="2017-06" db="EMBL/GenBank/DDBJ databases">
        <authorList>
            <person name="Varghese N."/>
            <person name="Submissions S."/>
        </authorList>
    </citation>
    <scope>NUCLEOTIDE SEQUENCE [LARGE SCALE GENOMIC DNA]</scope>
    <source>
        <strain evidence="3">DSM 44485</strain>
    </source>
</reference>
<dbReference type="PANTHER" id="PTHR12110:SF53">
    <property type="entry name" value="BLR5974 PROTEIN"/>
    <property type="match status" value="1"/>
</dbReference>
<accession>A0A238XDQ1</accession>
<keyword evidence="3" id="KW-1185">Reference proteome</keyword>
<dbReference type="GO" id="GO:0016853">
    <property type="term" value="F:isomerase activity"/>
    <property type="evidence" value="ECO:0007669"/>
    <property type="project" value="UniProtKB-KW"/>
</dbReference>
<evidence type="ECO:0000313" key="3">
    <source>
        <dbReference type="Proteomes" id="UP000198420"/>
    </source>
</evidence>
<dbReference type="SUPFAM" id="SSF51658">
    <property type="entry name" value="Xylose isomerase-like"/>
    <property type="match status" value="1"/>
</dbReference>
<gene>
    <name evidence="2" type="ORF">SAMN06265355_104246</name>
</gene>
<sequence>MKLSCCDHGFPLLEHETVCDLIRLLGFEAVNIALWSGSSHVRPEDVRGDIRGWAERIGERTRSRGLTIADLFLVPDLDYAVMAVNNPSADERARGRAVFEEMLEFARLLGVEGMTLIPGLEFEGEPHDRSLERAADELAMRVAAGAEAGVRVSVEPHIGSVIASPEDTVRLLEMVPELGVTLDYSHFVMQGHEPAALDPVLGRVRHFHARAAREGRLQVGMRDNEIDFGRAITALREAGYDGVLATEYLWMPQLRCDECDVVSETVQMRDLLAERISH</sequence>
<dbReference type="RefSeq" id="WP_179278821.1">
    <property type="nucleotide sequence ID" value="NZ_FZNP01000004.1"/>
</dbReference>
<dbReference type="InterPro" id="IPR050312">
    <property type="entry name" value="IolE/XylAMocC-like"/>
</dbReference>
<evidence type="ECO:0000313" key="2">
    <source>
        <dbReference type="EMBL" id="SNR57136.1"/>
    </source>
</evidence>
<dbReference type="InterPro" id="IPR013022">
    <property type="entry name" value="Xyl_isomerase-like_TIM-brl"/>
</dbReference>
<proteinExistence type="predicted"/>
<dbReference type="AlphaFoldDB" id="A0A238XDQ1"/>
<dbReference type="InterPro" id="IPR036237">
    <property type="entry name" value="Xyl_isomerase-like_sf"/>
</dbReference>
<dbReference type="Gene3D" id="3.20.20.150">
    <property type="entry name" value="Divalent-metal-dependent TIM barrel enzymes"/>
    <property type="match status" value="1"/>
</dbReference>
<dbReference type="Pfam" id="PF01261">
    <property type="entry name" value="AP_endonuc_2"/>
    <property type="match status" value="1"/>
</dbReference>
<organism evidence="2 3">
    <name type="scientific">Actinomadura mexicana</name>
    <dbReference type="NCBI Taxonomy" id="134959"/>
    <lineage>
        <taxon>Bacteria</taxon>
        <taxon>Bacillati</taxon>
        <taxon>Actinomycetota</taxon>
        <taxon>Actinomycetes</taxon>
        <taxon>Streptosporangiales</taxon>
        <taxon>Thermomonosporaceae</taxon>
        <taxon>Actinomadura</taxon>
    </lineage>
</organism>
<feature type="domain" description="Xylose isomerase-like TIM barrel" evidence="1">
    <location>
        <begin position="20"/>
        <end position="250"/>
    </location>
</feature>
<dbReference type="Proteomes" id="UP000198420">
    <property type="component" value="Unassembled WGS sequence"/>
</dbReference>
<dbReference type="EMBL" id="FZNP01000004">
    <property type="protein sequence ID" value="SNR57136.1"/>
    <property type="molecule type" value="Genomic_DNA"/>
</dbReference>